<keyword evidence="3" id="KW-0804">Transcription</keyword>
<gene>
    <name evidence="5" type="ORF">EPA93_29215</name>
</gene>
<evidence type="ECO:0000256" key="3">
    <source>
        <dbReference type="ARBA" id="ARBA00023163"/>
    </source>
</evidence>
<dbReference type="InterPro" id="IPR011008">
    <property type="entry name" value="Dimeric_a/b-barrel"/>
</dbReference>
<dbReference type="PANTHER" id="PTHR30154:SF53">
    <property type="entry name" value="HTH-TYPE TRANSCRIPTIONAL REGULATOR LRPC"/>
    <property type="match status" value="1"/>
</dbReference>
<dbReference type="RefSeq" id="WP_129890905.1">
    <property type="nucleotide sequence ID" value="NZ_CP035758.1"/>
</dbReference>
<keyword evidence="1" id="KW-0805">Transcription regulation</keyword>
<dbReference type="InterPro" id="IPR019887">
    <property type="entry name" value="Tscrpt_reg_AsnC/Lrp_C"/>
</dbReference>
<dbReference type="Gene3D" id="3.30.70.920">
    <property type="match status" value="1"/>
</dbReference>
<dbReference type="InterPro" id="IPR036390">
    <property type="entry name" value="WH_DNA-bd_sf"/>
</dbReference>
<dbReference type="FunFam" id="1.10.10.10:FF:000186">
    <property type="entry name" value="AsnC family transcriptional regulator"/>
    <property type="match status" value="1"/>
</dbReference>
<dbReference type="InterPro" id="IPR019885">
    <property type="entry name" value="Tscrpt_reg_HTH_AsnC-type_CS"/>
</dbReference>
<dbReference type="InterPro" id="IPR036388">
    <property type="entry name" value="WH-like_DNA-bd_sf"/>
</dbReference>
<proteinExistence type="predicted"/>
<organism evidence="5 6">
    <name type="scientific">Ktedonosporobacter rubrisoli</name>
    <dbReference type="NCBI Taxonomy" id="2509675"/>
    <lineage>
        <taxon>Bacteria</taxon>
        <taxon>Bacillati</taxon>
        <taxon>Chloroflexota</taxon>
        <taxon>Ktedonobacteria</taxon>
        <taxon>Ktedonobacterales</taxon>
        <taxon>Ktedonosporobacteraceae</taxon>
        <taxon>Ktedonosporobacter</taxon>
    </lineage>
</organism>
<dbReference type="OrthoDB" id="34294at2"/>
<dbReference type="Proteomes" id="UP000290365">
    <property type="component" value="Chromosome"/>
</dbReference>
<protein>
    <submittedName>
        <fullName evidence="5">Lrp/AsnC family transcriptional regulator</fullName>
    </submittedName>
</protein>
<keyword evidence="6" id="KW-1185">Reference proteome</keyword>
<dbReference type="PROSITE" id="PS50956">
    <property type="entry name" value="HTH_ASNC_2"/>
    <property type="match status" value="1"/>
</dbReference>
<dbReference type="Gene3D" id="1.10.10.10">
    <property type="entry name" value="Winged helix-like DNA-binding domain superfamily/Winged helix DNA-binding domain"/>
    <property type="match status" value="1"/>
</dbReference>
<sequence>MTAETEKLLDDTGWQLLQAMQRNARLSFSELGKQVGLSASAVAERIRRMEDAGIIRGYRVEIDPARVGLPIMAFIHINTPSNKPYSYFAAAAKEIAEVLECHQITGSDSMIMKVAVSSVKHLETLISRLSVYGRPTTSIVLSTQVAQGFITPQSLLDAQAAEREETQK</sequence>
<reference evidence="5 6" key="1">
    <citation type="submission" date="2019-01" db="EMBL/GenBank/DDBJ databases">
        <title>Ktedonosporobacter rubrisoli SCAWS-G2.</title>
        <authorList>
            <person name="Huang Y."/>
            <person name="Yan B."/>
        </authorList>
    </citation>
    <scope>NUCLEOTIDE SEQUENCE [LARGE SCALE GENOMIC DNA]</scope>
    <source>
        <strain evidence="5 6">SCAWS-G2</strain>
    </source>
</reference>
<evidence type="ECO:0000259" key="4">
    <source>
        <dbReference type="PROSITE" id="PS50956"/>
    </source>
</evidence>
<dbReference type="SUPFAM" id="SSF46785">
    <property type="entry name" value="Winged helix' DNA-binding domain"/>
    <property type="match status" value="1"/>
</dbReference>
<accession>A0A4P6JVY3</accession>
<dbReference type="GO" id="GO:0043565">
    <property type="term" value="F:sequence-specific DNA binding"/>
    <property type="evidence" value="ECO:0007669"/>
    <property type="project" value="InterPro"/>
</dbReference>
<dbReference type="Pfam" id="PF01037">
    <property type="entry name" value="AsnC_trans_reg"/>
    <property type="match status" value="1"/>
</dbReference>
<dbReference type="InterPro" id="IPR011991">
    <property type="entry name" value="ArsR-like_HTH"/>
</dbReference>
<dbReference type="GO" id="GO:0043200">
    <property type="term" value="P:response to amino acid"/>
    <property type="evidence" value="ECO:0007669"/>
    <property type="project" value="TreeGrafter"/>
</dbReference>
<dbReference type="PROSITE" id="PS00519">
    <property type="entry name" value="HTH_ASNC_1"/>
    <property type="match status" value="1"/>
</dbReference>
<evidence type="ECO:0000313" key="6">
    <source>
        <dbReference type="Proteomes" id="UP000290365"/>
    </source>
</evidence>
<dbReference type="PRINTS" id="PR00033">
    <property type="entry name" value="HTHASNC"/>
</dbReference>
<dbReference type="AlphaFoldDB" id="A0A4P6JVY3"/>
<evidence type="ECO:0000256" key="2">
    <source>
        <dbReference type="ARBA" id="ARBA00023125"/>
    </source>
</evidence>
<dbReference type="KEGG" id="kbs:EPA93_29215"/>
<feature type="domain" description="HTH asnC-type" evidence="4">
    <location>
        <begin position="9"/>
        <end position="70"/>
    </location>
</feature>
<keyword evidence="2" id="KW-0238">DNA-binding</keyword>
<dbReference type="SMART" id="SM00344">
    <property type="entry name" value="HTH_ASNC"/>
    <property type="match status" value="1"/>
</dbReference>
<evidence type="ECO:0000256" key="1">
    <source>
        <dbReference type="ARBA" id="ARBA00023015"/>
    </source>
</evidence>
<dbReference type="Pfam" id="PF13404">
    <property type="entry name" value="HTH_AsnC-type"/>
    <property type="match status" value="1"/>
</dbReference>
<dbReference type="InterPro" id="IPR019888">
    <property type="entry name" value="Tscrpt_reg_AsnC-like"/>
</dbReference>
<dbReference type="InterPro" id="IPR000485">
    <property type="entry name" value="AsnC-type_HTH_dom"/>
</dbReference>
<dbReference type="SUPFAM" id="SSF54909">
    <property type="entry name" value="Dimeric alpha+beta barrel"/>
    <property type="match status" value="1"/>
</dbReference>
<dbReference type="CDD" id="cd00090">
    <property type="entry name" value="HTH_ARSR"/>
    <property type="match status" value="1"/>
</dbReference>
<dbReference type="PANTHER" id="PTHR30154">
    <property type="entry name" value="LEUCINE-RESPONSIVE REGULATORY PROTEIN"/>
    <property type="match status" value="1"/>
</dbReference>
<dbReference type="GO" id="GO:0005829">
    <property type="term" value="C:cytosol"/>
    <property type="evidence" value="ECO:0007669"/>
    <property type="project" value="TreeGrafter"/>
</dbReference>
<name>A0A4P6JVY3_KTERU</name>
<evidence type="ECO:0000313" key="5">
    <source>
        <dbReference type="EMBL" id="QBD79839.1"/>
    </source>
</evidence>
<dbReference type="EMBL" id="CP035758">
    <property type="protein sequence ID" value="QBD79839.1"/>
    <property type="molecule type" value="Genomic_DNA"/>
</dbReference>